<dbReference type="Proteomes" id="UP000247498">
    <property type="component" value="Unassembled WGS sequence"/>
</dbReference>
<dbReference type="Gene3D" id="1.10.510.10">
    <property type="entry name" value="Transferase(Phosphotransferase) domain 1"/>
    <property type="match status" value="1"/>
</dbReference>
<feature type="region of interest" description="Disordered" evidence="1">
    <location>
        <begin position="1"/>
        <end position="33"/>
    </location>
</feature>
<dbReference type="SUPFAM" id="SSF56112">
    <property type="entry name" value="Protein kinase-like (PK-like)"/>
    <property type="match status" value="1"/>
</dbReference>
<organism evidence="3 4">
    <name type="scientific">Raphidocelis subcapitata</name>
    <dbReference type="NCBI Taxonomy" id="307507"/>
    <lineage>
        <taxon>Eukaryota</taxon>
        <taxon>Viridiplantae</taxon>
        <taxon>Chlorophyta</taxon>
        <taxon>core chlorophytes</taxon>
        <taxon>Chlorophyceae</taxon>
        <taxon>CS clade</taxon>
        <taxon>Sphaeropleales</taxon>
        <taxon>Selenastraceae</taxon>
        <taxon>Raphidocelis</taxon>
    </lineage>
</organism>
<evidence type="ECO:0000313" key="3">
    <source>
        <dbReference type="EMBL" id="GBF88698.1"/>
    </source>
</evidence>
<dbReference type="SMART" id="SM00220">
    <property type="entry name" value="S_TKc"/>
    <property type="match status" value="1"/>
</dbReference>
<dbReference type="InterPro" id="IPR000719">
    <property type="entry name" value="Prot_kinase_dom"/>
</dbReference>
<evidence type="ECO:0000313" key="4">
    <source>
        <dbReference type="Proteomes" id="UP000247498"/>
    </source>
</evidence>
<dbReference type="InterPro" id="IPR011009">
    <property type="entry name" value="Kinase-like_dom_sf"/>
</dbReference>
<dbReference type="PROSITE" id="PS50011">
    <property type="entry name" value="PROTEIN_KINASE_DOM"/>
    <property type="match status" value="1"/>
</dbReference>
<dbReference type="PANTHER" id="PTHR46699">
    <property type="entry name" value="SERINE/THREONINE-PROTEIN KINASE STN8, CHLOROPLASTIC-RELATED"/>
    <property type="match status" value="1"/>
</dbReference>
<evidence type="ECO:0000259" key="2">
    <source>
        <dbReference type="PROSITE" id="PS50011"/>
    </source>
</evidence>
<dbReference type="AlphaFoldDB" id="A0A2V0NMG1"/>
<protein>
    <recommendedName>
        <fullName evidence="2">Protein kinase domain-containing protein</fullName>
    </recommendedName>
</protein>
<feature type="domain" description="Protein kinase" evidence="2">
    <location>
        <begin position="117"/>
        <end position="470"/>
    </location>
</feature>
<proteinExistence type="predicted"/>
<dbReference type="STRING" id="307507.A0A2V0NMG1"/>
<comment type="caution">
    <text evidence="3">The sequence shown here is derived from an EMBL/GenBank/DDBJ whole genome shotgun (WGS) entry which is preliminary data.</text>
</comment>
<sequence length="474" mass="51505">MRRRRRRRRHRSSAAAAASAGGGVAAPPPGKPSAVPTVCLRSPKAPSALAPLEIVQVVGGDVANVVDLQPTLPGVARLAALYYAFGTRPNPIQGVLDFFVLGPAATATAGKLRAREFVLRDKLGGGNFGTAYEGVRVRPNESVSQRSSLSPEQKARRVVLKRVNIDRAGIRQDFLRTGTMAKGAAETGAVESYMCAKVKRNPLVASRCAEYLGYFVADDGVGNMPNGSQWLVWRFESDSTLADALDGALGKFPESLEALVLGRVDGEGDREKREAEVIRSVLRQVLVALKGLHSMGIIHRDVKPDNLLITADGKVKIIDFGAAADMCTGINFNPLFGMLDPRYSPPEELIMPQTFPRAPSPLVAAALAPLAWLYGRPDLFDSYSVGVLLMQMAVPQLRGSNSIRLFNGQLRNYDCDIDAWRTGPGRNMDFTQLDRSNRAGWDLARRLLSKRDGINRGRMSVSQALGHRYLGIFQ</sequence>
<reference evidence="3 4" key="1">
    <citation type="journal article" date="2018" name="Sci. Rep.">
        <title>Raphidocelis subcapitata (=Pseudokirchneriella subcapitata) provides an insight into genome evolution and environmental adaptations in the Sphaeropleales.</title>
        <authorList>
            <person name="Suzuki S."/>
            <person name="Yamaguchi H."/>
            <person name="Nakajima N."/>
            <person name="Kawachi M."/>
        </authorList>
    </citation>
    <scope>NUCLEOTIDE SEQUENCE [LARGE SCALE GENOMIC DNA]</scope>
    <source>
        <strain evidence="3 4">NIES-35</strain>
    </source>
</reference>
<dbReference type="GO" id="GO:0004672">
    <property type="term" value="F:protein kinase activity"/>
    <property type="evidence" value="ECO:0007669"/>
    <property type="project" value="InterPro"/>
</dbReference>
<dbReference type="PROSITE" id="PS00108">
    <property type="entry name" value="PROTEIN_KINASE_ST"/>
    <property type="match status" value="1"/>
</dbReference>
<gene>
    <name evidence="3" type="ORF">Rsub_01597</name>
</gene>
<dbReference type="EMBL" id="BDRX01000006">
    <property type="protein sequence ID" value="GBF88698.1"/>
    <property type="molecule type" value="Genomic_DNA"/>
</dbReference>
<name>A0A2V0NMG1_9CHLO</name>
<dbReference type="Gene3D" id="3.30.200.20">
    <property type="entry name" value="Phosphorylase Kinase, domain 1"/>
    <property type="match status" value="1"/>
</dbReference>
<dbReference type="InterPro" id="IPR008271">
    <property type="entry name" value="Ser/Thr_kinase_AS"/>
</dbReference>
<dbReference type="GO" id="GO:0005524">
    <property type="term" value="F:ATP binding"/>
    <property type="evidence" value="ECO:0007669"/>
    <property type="project" value="InterPro"/>
</dbReference>
<dbReference type="Pfam" id="PF00069">
    <property type="entry name" value="Pkinase"/>
    <property type="match status" value="1"/>
</dbReference>
<dbReference type="OrthoDB" id="10252171at2759"/>
<accession>A0A2V0NMG1</accession>
<keyword evidence="4" id="KW-1185">Reference proteome</keyword>
<feature type="compositionally biased region" description="Basic residues" evidence="1">
    <location>
        <begin position="1"/>
        <end position="12"/>
    </location>
</feature>
<dbReference type="InParanoid" id="A0A2V0NMG1"/>
<dbReference type="PANTHER" id="PTHR46699:SF1">
    <property type="entry name" value="SERINE_THREONINE-PROTEIN KINASE STN8, CHLOROPLASTIC"/>
    <property type="match status" value="1"/>
</dbReference>
<evidence type="ECO:0000256" key="1">
    <source>
        <dbReference type="SAM" id="MobiDB-lite"/>
    </source>
</evidence>